<feature type="transmembrane region" description="Helical" evidence="1">
    <location>
        <begin position="281"/>
        <end position="299"/>
    </location>
</feature>
<dbReference type="EMBL" id="CAFABF010000060">
    <property type="protein sequence ID" value="CAB4831157.1"/>
    <property type="molecule type" value="Genomic_DNA"/>
</dbReference>
<organism evidence="3">
    <name type="scientific">freshwater metagenome</name>
    <dbReference type="NCBI Taxonomy" id="449393"/>
    <lineage>
        <taxon>unclassified sequences</taxon>
        <taxon>metagenomes</taxon>
        <taxon>ecological metagenomes</taxon>
    </lineage>
</organism>
<feature type="transmembrane region" description="Helical" evidence="1">
    <location>
        <begin position="12"/>
        <end position="31"/>
    </location>
</feature>
<dbReference type="InterPro" id="IPR011701">
    <property type="entry name" value="MFS"/>
</dbReference>
<evidence type="ECO:0000313" key="3">
    <source>
        <dbReference type="EMBL" id="CAB4831157.1"/>
    </source>
</evidence>
<dbReference type="InterPro" id="IPR052528">
    <property type="entry name" value="Sugar_transport-like"/>
</dbReference>
<dbReference type="SUPFAM" id="SSF103473">
    <property type="entry name" value="MFS general substrate transporter"/>
    <property type="match status" value="1"/>
</dbReference>
<evidence type="ECO:0000259" key="2">
    <source>
        <dbReference type="PROSITE" id="PS50850"/>
    </source>
</evidence>
<feature type="transmembrane region" description="Helical" evidence="1">
    <location>
        <begin position="349"/>
        <end position="378"/>
    </location>
</feature>
<dbReference type="PANTHER" id="PTHR23526">
    <property type="entry name" value="INTEGRAL MEMBRANE TRANSPORT PROTEIN-RELATED"/>
    <property type="match status" value="1"/>
</dbReference>
<dbReference type="PROSITE" id="PS50850">
    <property type="entry name" value="MFS"/>
    <property type="match status" value="1"/>
</dbReference>
<proteinExistence type="predicted"/>
<keyword evidence="1" id="KW-0812">Transmembrane</keyword>
<reference evidence="3" key="1">
    <citation type="submission" date="2020-05" db="EMBL/GenBank/DDBJ databases">
        <authorList>
            <person name="Chiriac C."/>
            <person name="Salcher M."/>
            <person name="Ghai R."/>
            <person name="Kavagutti S V."/>
        </authorList>
    </citation>
    <scope>NUCLEOTIDE SEQUENCE</scope>
</reference>
<dbReference type="GO" id="GO:0022857">
    <property type="term" value="F:transmembrane transporter activity"/>
    <property type="evidence" value="ECO:0007669"/>
    <property type="project" value="InterPro"/>
</dbReference>
<name>A0A6J7AEE4_9ZZZZ</name>
<dbReference type="Pfam" id="PF07690">
    <property type="entry name" value="MFS_1"/>
    <property type="match status" value="1"/>
</dbReference>
<feature type="transmembrane region" description="Helical" evidence="1">
    <location>
        <begin position="99"/>
        <end position="122"/>
    </location>
</feature>
<feature type="transmembrane region" description="Helical" evidence="1">
    <location>
        <begin position="305"/>
        <end position="329"/>
    </location>
</feature>
<dbReference type="InterPro" id="IPR036259">
    <property type="entry name" value="MFS_trans_sf"/>
</dbReference>
<protein>
    <submittedName>
        <fullName evidence="3">Unannotated protein</fullName>
    </submittedName>
</protein>
<feature type="transmembrane region" description="Helical" evidence="1">
    <location>
        <begin position="75"/>
        <end position="93"/>
    </location>
</feature>
<dbReference type="AlphaFoldDB" id="A0A6J7AEE4"/>
<sequence length="388" mass="41005">MSASKLLPWAKPLLLCNTIMQATIYVLRPMITYRALELDANAAQVGLIAAIYALFPVLLALQFGRLVGKLGEGKFIIAGTIAMMLTSLLLFFAHSLVVLAIATAISGIAHLACMVGGQTMVALRTPRENYDRYFGLYTFSAALGHMVGPLLATIVAGSNGNLPKSTSHAFLLGVVLSIIALVPVLSWRRERPTVAAKQQDSGTFTAAFRLVKKPGMLAAIYISLAISSTADVLVVFLPLFGSENNFSPYAIGVILALRSGTTMMSRLFLGRLSDRFTTYQLLMWSTLISVCACGAMAFAKSVISLAIIVFIAGFSLGIGQPLTMSLVSLKTQPDERALAVSARLTGNRLGQFIVPAAAGVVAAASGAGAVFIGLSVLLGSSIFSVKRH</sequence>
<feature type="transmembrane region" description="Helical" evidence="1">
    <location>
        <begin position="43"/>
        <end position="63"/>
    </location>
</feature>
<evidence type="ECO:0000256" key="1">
    <source>
        <dbReference type="SAM" id="Phobius"/>
    </source>
</evidence>
<accession>A0A6J7AEE4</accession>
<dbReference type="Gene3D" id="1.20.1250.20">
    <property type="entry name" value="MFS general substrate transporter like domains"/>
    <property type="match status" value="1"/>
</dbReference>
<feature type="transmembrane region" description="Helical" evidence="1">
    <location>
        <begin position="246"/>
        <end position="269"/>
    </location>
</feature>
<dbReference type="InterPro" id="IPR020846">
    <property type="entry name" value="MFS_dom"/>
</dbReference>
<feature type="domain" description="Major facilitator superfamily (MFS) profile" evidence="2">
    <location>
        <begin position="1"/>
        <end position="388"/>
    </location>
</feature>
<keyword evidence="1" id="KW-1133">Transmembrane helix</keyword>
<gene>
    <name evidence="3" type="ORF">UFOPK3167_01031</name>
</gene>
<feature type="transmembrane region" description="Helical" evidence="1">
    <location>
        <begin position="134"/>
        <end position="156"/>
    </location>
</feature>
<feature type="transmembrane region" description="Helical" evidence="1">
    <location>
        <begin position="218"/>
        <end position="240"/>
    </location>
</feature>
<feature type="transmembrane region" description="Helical" evidence="1">
    <location>
        <begin position="168"/>
        <end position="187"/>
    </location>
</feature>
<dbReference type="PANTHER" id="PTHR23526:SF4">
    <property type="entry name" value="INTEGRAL MEMBRANE TRANSPORT PROTEIN"/>
    <property type="match status" value="1"/>
</dbReference>
<keyword evidence="1" id="KW-0472">Membrane</keyword>